<reference evidence="1" key="1">
    <citation type="submission" date="2023-07" db="EMBL/GenBank/DDBJ databases">
        <authorList>
            <person name="Stuckert A."/>
        </authorList>
    </citation>
    <scope>NUCLEOTIDE SEQUENCE</scope>
</reference>
<proteinExistence type="predicted"/>
<evidence type="ECO:0000313" key="1">
    <source>
        <dbReference type="EMBL" id="CAJ0955398.1"/>
    </source>
</evidence>
<gene>
    <name evidence="1" type="ORF">RIMI_LOCUS15115008</name>
</gene>
<evidence type="ECO:0000313" key="2">
    <source>
        <dbReference type="Proteomes" id="UP001176940"/>
    </source>
</evidence>
<keyword evidence="2" id="KW-1185">Reference proteome</keyword>
<protein>
    <submittedName>
        <fullName evidence="1">Uncharacterized protein</fullName>
    </submittedName>
</protein>
<dbReference type="Proteomes" id="UP001176940">
    <property type="component" value="Unassembled WGS sequence"/>
</dbReference>
<organism evidence="1 2">
    <name type="scientific">Ranitomeya imitator</name>
    <name type="common">mimic poison frog</name>
    <dbReference type="NCBI Taxonomy" id="111125"/>
    <lineage>
        <taxon>Eukaryota</taxon>
        <taxon>Metazoa</taxon>
        <taxon>Chordata</taxon>
        <taxon>Craniata</taxon>
        <taxon>Vertebrata</taxon>
        <taxon>Euteleostomi</taxon>
        <taxon>Amphibia</taxon>
        <taxon>Batrachia</taxon>
        <taxon>Anura</taxon>
        <taxon>Neobatrachia</taxon>
        <taxon>Hyloidea</taxon>
        <taxon>Dendrobatidae</taxon>
        <taxon>Dendrobatinae</taxon>
        <taxon>Ranitomeya</taxon>
    </lineage>
</organism>
<name>A0ABN9LZZ9_9NEOB</name>
<accession>A0ABN9LZZ9</accession>
<dbReference type="EMBL" id="CAUEEQ010040085">
    <property type="protein sequence ID" value="CAJ0955398.1"/>
    <property type="molecule type" value="Genomic_DNA"/>
</dbReference>
<sequence>MMNPVETLIIAERILITPRLHLDLFVKKMMRKNPMRLQIKNLYPAIFWTHQNRKTSPKMTVNSPCSTKVILRTVINQMVYGNDSRENTKKVFNWLFIVYHYKQEI</sequence>
<comment type="caution">
    <text evidence="1">The sequence shown here is derived from an EMBL/GenBank/DDBJ whole genome shotgun (WGS) entry which is preliminary data.</text>
</comment>